<dbReference type="InParanoid" id="Q22T97"/>
<gene>
    <name evidence="1" type="ORF">TTHERM_00185150</name>
</gene>
<dbReference type="Proteomes" id="UP000009168">
    <property type="component" value="Unassembled WGS sequence"/>
</dbReference>
<accession>Q22T97</accession>
<dbReference type="HOGENOM" id="CLU_2031373_0_0_1"/>
<organism evidence="1 2">
    <name type="scientific">Tetrahymena thermophila (strain SB210)</name>
    <dbReference type="NCBI Taxonomy" id="312017"/>
    <lineage>
        <taxon>Eukaryota</taxon>
        <taxon>Sar</taxon>
        <taxon>Alveolata</taxon>
        <taxon>Ciliophora</taxon>
        <taxon>Intramacronucleata</taxon>
        <taxon>Oligohymenophorea</taxon>
        <taxon>Hymenostomatida</taxon>
        <taxon>Tetrahymenina</taxon>
        <taxon>Tetrahymenidae</taxon>
        <taxon>Tetrahymena</taxon>
    </lineage>
</organism>
<keyword evidence="2" id="KW-1185">Reference proteome</keyword>
<dbReference type="KEGG" id="tet:TTHERM_00185150"/>
<dbReference type="RefSeq" id="XP_001008786.2">
    <property type="nucleotide sequence ID" value="XM_001008786.2"/>
</dbReference>
<sequence length="73" mass="8228">MIETNNNSSPDLKVFHISISEKNATASQREVIESEGQENASEGEEFQNDQVNGFIEQIDLSFQLTANKLQQQK</sequence>
<dbReference type="EMBL" id="GG662840">
    <property type="protein sequence ID" value="EAR88541.2"/>
    <property type="molecule type" value="Genomic_DNA"/>
</dbReference>
<protein>
    <submittedName>
        <fullName evidence="1">Uncharacterized protein</fullName>
    </submittedName>
</protein>
<dbReference type="GeneID" id="7827322"/>
<proteinExistence type="predicted"/>
<name>Q22T97_TETTS</name>
<dbReference type="AlphaFoldDB" id="Q22T97"/>
<reference evidence="2" key="1">
    <citation type="journal article" date="2006" name="PLoS Biol.">
        <title>Macronuclear genome sequence of the ciliate Tetrahymena thermophila, a model eukaryote.</title>
        <authorList>
            <person name="Eisen J.A."/>
            <person name="Coyne R.S."/>
            <person name="Wu M."/>
            <person name="Wu D."/>
            <person name="Thiagarajan M."/>
            <person name="Wortman J.R."/>
            <person name="Badger J.H."/>
            <person name="Ren Q."/>
            <person name="Amedeo P."/>
            <person name="Jones K.M."/>
            <person name="Tallon L.J."/>
            <person name="Delcher A.L."/>
            <person name="Salzberg S.L."/>
            <person name="Silva J.C."/>
            <person name="Haas B.J."/>
            <person name="Majoros W.H."/>
            <person name="Farzad M."/>
            <person name="Carlton J.M."/>
            <person name="Smith R.K. Jr."/>
            <person name="Garg J."/>
            <person name="Pearlman R.E."/>
            <person name="Karrer K.M."/>
            <person name="Sun L."/>
            <person name="Manning G."/>
            <person name="Elde N.C."/>
            <person name="Turkewitz A.P."/>
            <person name="Asai D.J."/>
            <person name="Wilkes D.E."/>
            <person name="Wang Y."/>
            <person name="Cai H."/>
            <person name="Collins K."/>
            <person name="Stewart B.A."/>
            <person name="Lee S.R."/>
            <person name="Wilamowska K."/>
            <person name="Weinberg Z."/>
            <person name="Ruzzo W.L."/>
            <person name="Wloga D."/>
            <person name="Gaertig J."/>
            <person name="Frankel J."/>
            <person name="Tsao C.-C."/>
            <person name="Gorovsky M.A."/>
            <person name="Keeling P.J."/>
            <person name="Waller R.F."/>
            <person name="Patron N.J."/>
            <person name="Cherry J.M."/>
            <person name="Stover N.A."/>
            <person name="Krieger C.J."/>
            <person name="del Toro C."/>
            <person name="Ryder H.F."/>
            <person name="Williamson S.C."/>
            <person name="Barbeau R.A."/>
            <person name="Hamilton E.P."/>
            <person name="Orias E."/>
        </authorList>
    </citation>
    <scope>NUCLEOTIDE SEQUENCE [LARGE SCALE GENOMIC DNA]</scope>
    <source>
        <strain evidence="2">SB210</strain>
    </source>
</reference>
<evidence type="ECO:0000313" key="1">
    <source>
        <dbReference type="EMBL" id="EAR88541.2"/>
    </source>
</evidence>
<evidence type="ECO:0000313" key="2">
    <source>
        <dbReference type="Proteomes" id="UP000009168"/>
    </source>
</evidence>